<dbReference type="InterPro" id="IPR042031">
    <property type="entry name" value="SKA1_MBD_sf"/>
</dbReference>
<gene>
    <name evidence="2" type="ORF">CSSPTR1EN2_LOCUS18266</name>
</gene>
<dbReference type="Pfam" id="PF07160">
    <property type="entry name" value="SKA1"/>
    <property type="match status" value="1"/>
</dbReference>
<reference evidence="2" key="1">
    <citation type="submission" date="2024-02" db="EMBL/GenBank/DDBJ databases">
        <authorList>
            <consortium name="ELIXIR-Norway"/>
            <consortium name="Elixir Norway"/>
        </authorList>
    </citation>
    <scope>NUCLEOTIDE SEQUENCE</scope>
</reference>
<dbReference type="PANTHER" id="PTHR28573:SF1">
    <property type="entry name" value="SPINDLE AND KINETOCHORE-ASSOCIATED PROTEIN 1"/>
    <property type="match status" value="1"/>
</dbReference>
<protein>
    <submittedName>
        <fullName evidence="2">Uncharacterized protein</fullName>
    </submittedName>
</protein>
<dbReference type="Gene3D" id="1.10.10.1890">
    <property type="entry name" value="Ska1 microtubule binding domain-like"/>
    <property type="match status" value="1"/>
</dbReference>
<comment type="similarity">
    <text evidence="1">Belongs to the SKA1 family.</text>
</comment>
<evidence type="ECO:0000256" key="1">
    <source>
        <dbReference type="ARBA" id="ARBA00006836"/>
    </source>
</evidence>
<accession>A0ABP0UP27</accession>
<dbReference type="InterPro" id="IPR009829">
    <property type="entry name" value="SKA1"/>
</dbReference>
<name>A0ABP0UP27_9BRYO</name>
<dbReference type="PANTHER" id="PTHR28573">
    <property type="entry name" value="SPINDLE AND KINETOCHORE-ASSOCIATED PROTEIN 1"/>
    <property type="match status" value="1"/>
</dbReference>
<proteinExistence type="inferred from homology"/>
<keyword evidence="3" id="KW-1185">Reference proteome</keyword>
<organism evidence="2 3">
    <name type="scientific">Sphagnum troendelagicum</name>
    <dbReference type="NCBI Taxonomy" id="128251"/>
    <lineage>
        <taxon>Eukaryota</taxon>
        <taxon>Viridiplantae</taxon>
        <taxon>Streptophyta</taxon>
        <taxon>Embryophyta</taxon>
        <taxon>Bryophyta</taxon>
        <taxon>Sphagnophytina</taxon>
        <taxon>Sphagnopsida</taxon>
        <taxon>Sphagnales</taxon>
        <taxon>Sphagnaceae</taxon>
        <taxon>Sphagnum</taxon>
    </lineage>
</organism>
<dbReference type="Proteomes" id="UP001497512">
    <property type="component" value="Chromosome 5"/>
</dbReference>
<dbReference type="EMBL" id="OZ019897">
    <property type="protein sequence ID" value="CAK9226492.1"/>
    <property type="molecule type" value="Genomic_DNA"/>
</dbReference>
<evidence type="ECO:0000313" key="3">
    <source>
        <dbReference type="Proteomes" id="UP001497512"/>
    </source>
</evidence>
<sequence length="254" mass="28514">MDTRGGGDVTLELLMSVFSRRIVDLQKLILIRGVPSATQGTELGEVDRALRTLDHYLSNIKAYLQREAEALPKAKALIELSIQQQQTLQQISTNLPARLPGNDCHVDLSGPRFFANWTFVILVQEKKGKGPPPRWYINVDELSSLSSYMRGRLTLEKLNTAIDEMATFALANARLLVAPRKKLGEDLAEKVLELRDIAALESVKGKHFFLETDMRGPTLKLDNTGKAILTVFRHLGRINEFRTGRQRVLVLLKA</sequence>
<evidence type="ECO:0000313" key="2">
    <source>
        <dbReference type="EMBL" id="CAK9226492.1"/>
    </source>
</evidence>